<evidence type="ECO:0000256" key="2">
    <source>
        <dbReference type="ARBA" id="ARBA00022723"/>
    </source>
</evidence>
<dbReference type="InterPro" id="IPR023550">
    <property type="entry name" value="PKHD_hydroxylase"/>
</dbReference>
<dbReference type="GO" id="GO:0016706">
    <property type="term" value="F:2-oxoglutarate-dependent dioxygenase activity"/>
    <property type="evidence" value="ECO:0007669"/>
    <property type="project" value="UniProtKB-UniRule"/>
</dbReference>
<evidence type="ECO:0000256" key="4">
    <source>
        <dbReference type="ARBA" id="ARBA00022964"/>
    </source>
</evidence>
<dbReference type="GO" id="GO:0005506">
    <property type="term" value="F:iron ion binding"/>
    <property type="evidence" value="ECO:0007669"/>
    <property type="project" value="UniProtKB-UniRule"/>
</dbReference>
<organism evidence="9 10">
    <name type="scientific">Tistlia consotensis USBA 355</name>
    <dbReference type="NCBI Taxonomy" id="560819"/>
    <lineage>
        <taxon>Bacteria</taxon>
        <taxon>Pseudomonadati</taxon>
        <taxon>Pseudomonadota</taxon>
        <taxon>Alphaproteobacteria</taxon>
        <taxon>Rhodospirillales</taxon>
        <taxon>Rhodovibrionaceae</taxon>
        <taxon>Tistlia</taxon>
    </lineage>
</organism>
<dbReference type="InterPro" id="IPR006620">
    <property type="entry name" value="Pro_4_hyd_alph"/>
</dbReference>
<feature type="binding site" evidence="7">
    <location>
        <position position="95"/>
    </location>
    <ligand>
        <name>Fe cation</name>
        <dbReference type="ChEBI" id="CHEBI:24875"/>
    </ligand>
</feature>
<feature type="domain" description="Fe2OG dioxygenase" evidence="8">
    <location>
        <begin position="75"/>
        <end position="171"/>
    </location>
</feature>
<feature type="binding site" evidence="7">
    <location>
        <position position="162"/>
    </location>
    <ligand>
        <name>2-oxoglutarate</name>
        <dbReference type="ChEBI" id="CHEBI:16810"/>
    </ligand>
</feature>
<keyword evidence="4 7" id="KW-0223">Dioxygenase</keyword>
<keyword evidence="10" id="KW-1185">Reference proteome</keyword>
<dbReference type="GO" id="GO:0031418">
    <property type="term" value="F:L-ascorbic acid binding"/>
    <property type="evidence" value="ECO:0007669"/>
    <property type="project" value="UniProtKB-KW"/>
</dbReference>
<keyword evidence="6 7" id="KW-0408">Iron</keyword>
<dbReference type="GO" id="GO:0006974">
    <property type="term" value="P:DNA damage response"/>
    <property type="evidence" value="ECO:0007669"/>
    <property type="project" value="TreeGrafter"/>
</dbReference>
<dbReference type="EMBL" id="FWZX01000001">
    <property type="protein sequence ID" value="SME89488.1"/>
    <property type="molecule type" value="Genomic_DNA"/>
</dbReference>
<proteinExistence type="inferred from homology"/>
<dbReference type="Gene3D" id="4.10.860.20">
    <property type="entry name" value="Rabenosyn, Rab binding domain"/>
    <property type="match status" value="1"/>
</dbReference>
<dbReference type="AlphaFoldDB" id="A0A1Y6B3F8"/>
<evidence type="ECO:0000256" key="5">
    <source>
        <dbReference type="ARBA" id="ARBA00023002"/>
    </source>
</evidence>
<dbReference type="NCBIfam" id="NF003975">
    <property type="entry name" value="PRK05467.1-4"/>
    <property type="match status" value="1"/>
</dbReference>
<reference evidence="9 10" key="1">
    <citation type="submission" date="2017-04" db="EMBL/GenBank/DDBJ databases">
        <authorList>
            <person name="Afonso C.L."/>
            <person name="Miller P.J."/>
            <person name="Scott M.A."/>
            <person name="Spackman E."/>
            <person name="Goraichik I."/>
            <person name="Dimitrov K.M."/>
            <person name="Suarez D.L."/>
            <person name="Swayne D.E."/>
        </authorList>
    </citation>
    <scope>NUCLEOTIDE SEQUENCE [LARGE SCALE GENOMIC DNA]</scope>
    <source>
        <strain evidence="9 10">USBA 355</strain>
    </source>
</reference>
<dbReference type="InterPro" id="IPR041097">
    <property type="entry name" value="PKHD_C"/>
</dbReference>
<dbReference type="PANTHER" id="PTHR41536:SF1">
    <property type="entry name" value="PKHD-TYPE HYDROXYLASE YBIX"/>
    <property type="match status" value="1"/>
</dbReference>
<feature type="binding site" evidence="7">
    <location>
        <position position="152"/>
    </location>
    <ligand>
        <name>Fe cation</name>
        <dbReference type="ChEBI" id="CHEBI:24875"/>
    </ligand>
</feature>
<dbReference type="Proteomes" id="UP000192917">
    <property type="component" value="Unassembled WGS sequence"/>
</dbReference>
<dbReference type="InterPro" id="IPR005123">
    <property type="entry name" value="Oxoglu/Fe-dep_dioxygenase_dom"/>
</dbReference>
<comment type="cofactor">
    <cofactor evidence="1 7">
        <name>L-ascorbate</name>
        <dbReference type="ChEBI" id="CHEBI:38290"/>
    </cofactor>
</comment>
<evidence type="ECO:0000256" key="3">
    <source>
        <dbReference type="ARBA" id="ARBA00022896"/>
    </source>
</evidence>
<evidence type="ECO:0000313" key="10">
    <source>
        <dbReference type="Proteomes" id="UP000192917"/>
    </source>
</evidence>
<dbReference type="STRING" id="560819.SAMN05428998_101217"/>
<evidence type="ECO:0000256" key="6">
    <source>
        <dbReference type="ARBA" id="ARBA00023004"/>
    </source>
</evidence>
<dbReference type="SMART" id="SM00702">
    <property type="entry name" value="P4Hc"/>
    <property type="match status" value="1"/>
</dbReference>
<evidence type="ECO:0000256" key="1">
    <source>
        <dbReference type="ARBA" id="ARBA00001961"/>
    </source>
</evidence>
<dbReference type="InterPro" id="IPR044862">
    <property type="entry name" value="Pro_4_hyd_alph_FE2OG_OXY"/>
</dbReference>
<accession>A0A1Y6B3F8</accession>
<dbReference type="PROSITE" id="PS51471">
    <property type="entry name" value="FE2OG_OXY"/>
    <property type="match status" value="1"/>
</dbReference>
<protein>
    <submittedName>
        <fullName evidence="9">PKHD-type hydroxylase</fullName>
    </submittedName>
</protein>
<dbReference type="Pfam" id="PF13640">
    <property type="entry name" value="2OG-FeII_Oxy_3"/>
    <property type="match status" value="1"/>
</dbReference>
<keyword evidence="3 7" id="KW-0847">Vitamin C</keyword>
<name>A0A1Y6B3F8_9PROT</name>
<dbReference type="GO" id="GO:0006879">
    <property type="term" value="P:intracellular iron ion homeostasis"/>
    <property type="evidence" value="ECO:0007669"/>
    <property type="project" value="TreeGrafter"/>
</dbReference>
<keyword evidence="2 7" id="KW-0479">Metal-binding</keyword>
<comment type="cofactor">
    <cofactor evidence="7">
        <name>Fe(2+)</name>
        <dbReference type="ChEBI" id="CHEBI:29033"/>
    </cofactor>
    <text evidence="7">Binds 1 Fe(2+) ion per subunit.</text>
</comment>
<sequence>MYLVLELLPPADCKILVEALGESARFEDGRRTAGWRARAAKRNEQAADDVTSRGIVRKIEQALAGNAVFRAAAQPKAVIRLLLSRYREGMAYGTHLDDAVIDGQRVDLSVTLFLSEPESYDGGELVIEGNDGERAFKLEPGRLVLYPTTELHRVEPVTRGERLAAVGWIRSRIRDPLRRELLFDLETALAELRRERPEGAGLDRLAKVQGNLLRLWVED</sequence>
<gene>
    <name evidence="9" type="ORF">SAMN05428998_101217</name>
</gene>
<evidence type="ECO:0000256" key="7">
    <source>
        <dbReference type="HAMAP-Rule" id="MF_00657"/>
    </source>
</evidence>
<dbReference type="HAMAP" id="MF_00657">
    <property type="entry name" value="Hydroxyl_YbiX"/>
    <property type="match status" value="1"/>
</dbReference>
<dbReference type="RefSeq" id="WP_085120574.1">
    <property type="nucleotide sequence ID" value="NZ_FWZX01000001.1"/>
</dbReference>
<dbReference type="Pfam" id="PF18331">
    <property type="entry name" value="PKHD_C"/>
    <property type="match status" value="1"/>
</dbReference>
<dbReference type="PANTHER" id="PTHR41536">
    <property type="entry name" value="PKHD-TYPE HYDROXYLASE YBIX"/>
    <property type="match status" value="1"/>
</dbReference>
<evidence type="ECO:0000313" key="9">
    <source>
        <dbReference type="EMBL" id="SME89488.1"/>
    </source>
</evidence>
<dbReference type="Gene3D" id="2.60.120.620">
    <property type="entry name" value="q2cbj1_9rhob like domain"/>
    <property type="match status" value="1"/>
</dbReference>
<keyword evidence="5 7" id="KW-0560">Oxidoreductase</keyword>
<feature type="binding site" evidence="7">
    <location>
        <position position="97"/>
    </location>
    <ligand>
        <name>Fe cation</name>
        <dbReference type="ChEBI" id="CHEBI:24875"/>
    </ligand>
</feature>
<dbReference type="NCBIfam" id="NF003974">
    <property type="entry name" value="PRK05467.1-3"/>
    <property type="match status" value="1"/>
</dbReference>
<evidence type="ECO:0000259" key="8">
    <source>
        <dbReference type="PROSITE" id="PS51471"/>
    </source>
</evidence>